<evidence type="ECO:0000313" key="2">
    <source>
        <dbReference type="Proteomes" id="UP000249748"/>
    </source>
</evidence>
<dbReference type="EMBL" id="KZ824566">
    <property type="protein sequence ID" value="RAK85378.1"/>
    <property type="molecule type" value="Genomic_DNA"/>
</dbReference>
<sequence length="99" mass="10545">MLRQSWDRHCLRCRGTSISGPYVTDGGVTDGGVTDGGVTDLPGEPSEPVAKPTPTSMAGSESDLSPAPPSPTEPMPSKKRKRPVKAFREGTRKSARHRS</sequence>
<evidence type="ECO:0000313" key="1">
    <source>
        <dbReference type="EMBL" id="RAK85378.1"/>
    </source>
</evidence>
<protein>
    <submittedName>
        <fullName evidence="1">Uncharacterized protein</fullName>
    </submittedName>
</protein>
<reference evidence="1" key="1">
    <citation type="submission" date="2018-02" db="EMBL/GenBank/DDBJ databases">
        <title>The genomes of Aspergillus section Nigri reveals drivers in fungal speciation.</title>
        <authorList>
            <consortium name="DOE Joint Genome Institute"/>
            <person name="Vesth T.C."/>
            <person name="Nybo J."/>
            <person name="Theobald S."/>
            <person name="Brandl J."/>
            <person name="Frisvad J.C."/>
            <person name="Nielsen K.F."/>
            <person name="Lyhne E.K."/>
            <person name="Kogle M.E."/>
            <person name="Kuo A."/>
            <person name="Riley R."/>
            <person name="Clum A."/>
            <person name="Nolan M."/>
            <person name="Lipzen A."/>
            <person name="Salamov A."/>
            <person name="Henrissat B."/>
            <person name="Wiebenga A."/>
            <person name="De vries R.P."/>
            <person name="Grigoriev I.V."/>
            <person name="Mortensen U.H."/>
            <person name="Andersen M.R."/>
            <person name="Baker S.E."/>
        </authorList>
    </citation>
    <scope>NUCLEOTIDE SEQUENCE</scope>
    <source>
        <strain evidence="1">CBS 115574</strain>
    </source>
</reference>
<organism evidence="1 2">
    <name type="scientific">Aspergillus costaricaensis CBS 115574</name>
    <dbReference type="NCBI Taxonomy" id="1448317"/>
    <lineage>
        <taxon>Eukaryota</taxon>
        <taxon>Fungi</taxon>
        <taxon>Dikarya</taxon>
        <taxon>Ascomycota</taxon>
        <taxon>Pezizomycotina</taxon>
        <taxon>Eurotiomycetes</taxon>
        <taxon>Eurotiomycetidae</taxon>
        <taxon>Eurotiales</taxon>
        <taxon>Aspergillaceae</taxon>
        <taxon>Aspergillus</taxon>
        <taxon>Aspergillus subgen. Circumdati</taxon>
    </lineage>
</organism>
<keyword evidence="2" id="KW-1185">Reference proteome</keyword>
<gene>
    <name evidence="1" type="ORF">BO79DRAFT_258379</name>
</gene>
<dbReference type="Proteomes" id="UP000249748">
    <property type="component" value="Unassembled WGS sequence"/>
</dbReference>
<proteinExistence type="predicted"/>
<accession>A0ACD1I587</accession>
<name>A0ACD1I587_9EURO</name>